<evidence type="ECO:0000313" key="3">
    <source>
        <dbReference type="EMBL" id="KAA9110721.1"/>
    </source>
</evidence>
<feature type="domain" description="Transcription regulator PadR C-terminal" evidence="2">
    <location>
        <begin position="88"/>
        <end position="166"/>
    </location>
</feature>
<proteinExistence type="predicted"/>
<reference evidence="4" key="1">
    <citation type="submission" date="2019-09" db="EMBL/GenBank/DDBJ databases">
        <title>Mumia zhuanghuii sp. nov. isolated from the intestinal contents of plateau pika (Ochotona curzoniae) in the Qinghai-Tibet plateau of China.</title>
        <authorList>
            <person name="Tian Z."/>
        </authorList>
    </citation>
    <scope>NUCLEOTIDE SEQUENCE [LARGE SCALE GENOMIC DNA]</scope>
    <source>
        <strain evidence="4">JCM 30598</strain>
    </source>
</reference>
<dbReference type="EMBL" id="VYSA01000001">
    <property type="protein sequence ID" value="KAA9110721.1"/>
    <property type="molecule type" value="Genomic_DNA"/>
</dbReference>
<dbReference type="RefSeq" id="WP_150447495.1">
    <property type="nucleotide sequence ID" value="NZ_VYSA01000001.1"/>
</dbReference>
<keyword evidence="4" id="KW-1185">Reference proteome</keyword>
<accession>A0A5J5J3T0</accession>
<name>A0A5J5J3T0_9MICO</name>
<dbReference type="InterPro" id="IPR005149">
    <property type="entry name" value="Tscrpt_reg_PadR_N"/>
</dbReference>
<evidence type="ECO:0000259" key="1">
    <source>
        <dbReference type="Pfam" id="PF03551"/>
    </source>
</evidence>
<dbReference type="Gene3D" id="6.10.140.190">
    <property type="match status" value="1"/>
</dbReference>
<dbReference type="OrthoDB" id="3186544at2"/>
<protein>
    <submittedName>
        <fullName evidence="3">PadR family transcriptional regulator</fullName>
    </submittedName>
</protein>
<dbReference type="Proteomes" id="UP000325827">
    <property type="component" value="Unassembled WGS sequence"/>
</dbReference>
<organism evidence="3 4">
    <name type="scientific">Microbacterium rhizomatis</name>
    <dbReference type="NCBI Taxonomy" id="1631477"/>
    <lineage>
        <taxon>Bacteria</taxon>
        <taxon>Bacillati</taxon>
        <taxon>Actinomycetota</taxon>
        <taxon>Actinomycetes</taxon>
        <taxon>Micrococcales</taxon>
        <taxon>Microbacteriaceae</taxon>
        <taxon>Microbacterium</taxon>
    </lineage>
</organism>
<dbReference type="PANTHER" id="PTHR43252:SF6">
    <property type="entry name" value="NEGATIVE TRANSCRIPTION REGULATOR PADR"/>
    <property type="match status" value="1"/>
</dbReference>
<dbReference type="Gene3D" id="1.10.10.10">
    <property type="entry name" value="Winged helix-like DNA-binding domain superfamily/Winged helix DNA-binding domain"/>
    <property type="match status" value="1"/>
</dbReference>
<gene>
    <name evidence="3" type="ORF">F6B43_03495</name>
</gene>
<dbReference type="InterPro" id="IPR018309">
    <property type="entry name" value="Tscrpt_reg_PadR_C"/>
</dbReference>
<dbReference type="AlphaFoldDB" id="A0A5J5J3T0"/>
<evidence type="ECO:0000259" key="2">
    <source>
        <dbReference type="Pfam" id="PF10400"/>
    </source>
</evidence>
<sequence>MSIPKAFLVLLSESPMNGNQLKTAFESRTGSTWPLNIGQAYTTLQRLERDGLVGPLAGGDSELYELTRDGRAAVREWWDSPVERSRPTRDELAIKLTLAVAAPGVDVSLVVQRQRTESMRMLHQYTRLKAQAKQAAAQDLAWQLLLDSLIFQTEAEIRWLDHVEATIVREVSAEKSWPVSAPEHAHHETQEGVSR</sequence>
<dbReference type="SUPFAM" id="SSF46785">
    <property type="entry name" value="Winged helix' DNA-binding domain"/>
    <property type="match status" value="1"/>
</dbReference>
<dbReference type="Pfam" id="PF10400">
    <property type="entry name" value="Vir_act_alpha_C"/>
    <property type="match status" value="1"/>
</dbReference>
<dbReference type="PANTHER" id="PTHR43252">
    <property type="entry name" value="TRANSCRIPTIONAL REGULATOR YQJI"/>
    <property type="match status" value="1"/>
</dbReference>
<dbReference type="InterPro" id="IPR036388">
    <property type="entry name" value="WH-like_DNA-bd_sf"/>
</dbReference>
<feature type="domain" description="Transcription regulator PadR N-terminal" evidence="1">
    <location>
        <begin position="8"/>
        <end position="75"/>
    </location>
</feature>
<comment type="caution">
    <text evidence="3">The sequence shown here is derived from an EMBL/GenBank/DDBJ whole genome shotgun (WGS) entry which is preliminary data.</text>
</comment>
<evidence type="ECO:0000313" key="4">
    <source>
        <dbReference type="Proteomes" id="UP000325827"/>
    </source>
</evidence>
<dbReference type="Pfam" id="PF03551">
    <property type="entry name" value="PadR"/>
    <property type="match status" value="1"/>
</dbReference>
<dbReference type="InterPro" id="IPR036390">
    <property type="entry name" value="WH_DNA-bd_sf"/>
</dbReference>